<dbReference type="OrthoDB" id="10264771at2759"/>
<dbReference type="SFLD" id="SFLDF00445">
    <property type="entry name" value="alpha-phosphomannomutase"/>
    <property type="match status" value="1"/>
</dbReference>
<dbReference type="FunFam" id="3.30.1240.20:FF:000001">
    <property type="entry name" value="Phosphomannomutase"/>
    <property type="match status" value="1"/>
</dbReference>
<evidence type="ECO:0000256" key="5">
    <source>
        <dbReference type="ARBA" id="ARBA00012730"/>
    </source>
</evidence>
<dbReference type="GeneID" id="3372684"/>
<name>Q5CQF1_CRYPI</name>
<keyword evidence="6 13" id="KW-0963">Cytoplasm</keyword>
<evidence type="ECO:0000256" key="1">
    <source>
        <dbReference type="ARBA" id="ARBA00004496"/>
    </source>
</evidence>
<dbReference type="FunCoup" id="Q5CQF1">
    <property type="interactions" value="192"/>
</dbReference>
<dbReference type="Gene3D" id="3.40.50.1000">
    <property type="entry name" value="HAD superfamily/HAD-like"/>
    <property type="match status" value="1"/>
</dbReference>
<feature type="binding site" evidence="11">
    <location>
        <position position="149"/>
    </location>
    <ligand>
        <name>alpha-D-mannose 1-phosphate</name>
        <dbReference type="ChEBI" id="CHEBI:58409"/>
    </ligand>
</feature>
<feature type="binding site" evidence="12">
    <location>
        <position position="216"/>
    </location>
    <ligand>
        <name>Mg(2+)</name>
        <dbReference type="ChEBI" id="CHEBI:18420"/>
        <label>1</label>
    </ligand>
</feature>
<sequence length="252" mass="29126">KLSLHTKNNQMDSKKLFLFDLDGTLTLPRKPIMEDMVMTLKNAKSKVKIGVVSGSDYSKICEQLQNNELACSHYIFSENGVVFHDEGVKVSSESISKHLGEDNIKRFVNFCLRYIADLDIPIKRGTFIEYRTGMLNISPIGRNCSYDERLEFFELDKKNGIREKFIQDLSKEFSDLDLQYSIGGQISIDVFPQGWDKRYCLRHVENKFDEIHFFGDKTYPGGNDHEIYNDKRVIGHNVINPNDTIQQLSRLI</sequence>
<keyword evidence="9 13" id="KW-0413">Isomerase</keyword>
<dbReference type="SUPFAM" id="SSF56784">
    <property type="entry name" value="HAD-like"/>
    <property type="match status" value="1"/>
</dbReference>
<feature type="binding site" evidence="12">
    <location>
        <position position="230"/>
    </location>
    <ligand>
        <name>Mg(2+)</name>
        <dbReference type="ChEBI" id="CHEBI:18420"/>
        <label>2</label>
    </ligand>
</feature>
<evidence type="ECO:0000256" key="12">
    <source>
        <dbReference type="PIRSR" id="PIRSR605002-3"/>
    </source>
</evidence>
<dbReference type="InterPro" id="IPR043169">
    <property type="entry name" value="PMM_cap"/>
</dbReference>
<dbReference type="InterPro" id="IPR006379">
    <property type="entry name" value="HAD-SF_hydro_IIB"/>
</dbReference>
<proteinExistence type="inferred from homology"/>
<evidence type="ECO:0000256" key="13">
    <source>
        <dbReference type="RuleBase" id="RU361118"/>
    </source>
</evidence>
<comment type="caution">
    <text evidence="14">The sequence shown here is derived from an EMBL/GenBank/DDBJ whole genome shotgun (WGS) entry which is preliminary data.</text>
</comment>
<dbReference type="PANTHER" id="PTHR10466:SF0">
    <property type="entry name" value="PHOSPHOMANNOMUTASE"/>
    <property type="match status" value="1"/>
</dbReference>
<evidence type="ECO:0000256" key="11">
    <source>
        <dbReference type="PIRSR" id="PIRSR605002-2"/>
    </source>
</evidence>
<comment type="similarity">
    <text evidence="3 13">Belongs to the eukaryotic PMM family.</text>
</comment>
<feature type="binding site" evidence="11">
    <location>
        <position position="142"/>
    </location>
    <ligand>
        <name>alpha-D-mannose 1-phosphate</name>
        <dbReference type="ChEBI" id="CHEBI:58409"/>
    </ligand>
</feature>
<evidence type="ECO:0000256" key="6">
    <source>
        <dbReference type="ARBA" id="ARBA00022490"/>
    </source>
</evidence>
<evidence type="ECO:0000256" key="2">
    <source>
        <dbReference type="ARBA" id="ARBA00004699"/>
    </source>
</evidence>
<evidence type="ECO:0000256" key="8">
    <source>
        <dbReference type="ARBA" id="ARBA00022842"/>
    </source>
</evidence>
<dbReference type="InterPro" id="IPR023214">
    <property type="entry name" value="HAD_sf"/>
</dbReference>
<organism evidence="14 15">
    <name type="scientific">Cryptosporidium parvum (strain Iowa II)</name>
    <dbReference type="NCBI Taxonomy" id="353152"/>
    <lineage>
        <taxon>Eukaryota</taxon>
        <taxon>Sar</taxon>
        <taxon>Alveolata</taxon>
        <taxon>Apicomplexa</taxon>
        <taxon>Conoidasida</taxon>
        <taxon>Coccidia</taxon>
        <taxon>Eucoccidiorida</taxon>
        <taxon>Eimeriorina</taxon>
        <taxon>Cryptosporidiidae</taxon>
        <taxon>Cryptosporidium</taxon>
    </lineage>
</organism>
<feature type="active site" description="Proton donor/acceptor" evidence="10">
    <location>
        <position position="22"/>
    </location>
</feature>
<dbReference type="NCBIfam" id="TIGR01484">
    <property type="entry name" value="HAD-SF-IIB"/>
    <property type="match status" value="1"/>
</dbReference>
<reference evidence="14 15" key="1">
    <citation type="journal article" date="2004" name="Science">
        <title>Complete genome sequence of the apicomplexan, Cryptosporidium parvum.</title>
        <authorList>
            <person name="Abrahamsen M.S."/>
            <person name="Templeton T.J."/>
            <person name="Enomoto S."/>
            <person name="Abrahante J.E."/>
            <person name="Zhu G."/>
            <person name="Lancto C.A."/>
            <person name="Deng M."/>
            <person name="Liu C."/>
            <person name="Widmer G."/>
            <person name="Tzipori S."/>
            <person name="Buck G.A."/>
            <person name="Xu P."/>
            <person name="Bankier A.T."/>
            <person name="Dear P.H."/>
            <person name="Konfortov B.A."/>
            <person name="Spriggs H.F."/>
            <person name="Iyer L."/>
            <person name="Anantharaman V."/>
            <person name="Aravind L."/>
            <person name="Kapur V."/>
        </authorList>
    </citation>
    <scope>NUCLEOTIDE SEQUENCE [LARGE SCALE GENOMIC DNA]</scope>
    <source>
        <strain evidence="15">Iowa II</strain>
    </source>
</reference>
<evidence type="ECO:0000256" key="9">
    <source>
        <dbReference type="ARBA" id="ARBA00023235"/>
    </source>
</evidence>
<evidence type="ECO:0000256" key="3">
    <source>
        <dbReference type="ARBA" id="ARBA00009736"/>
    </source>
</evidence>
<feature type="binding site" evidence="11">
    <location>
        <position position="29"/>
    </location>
    <ligand>
        <name>alpha-D-mannose 1-phosphate</name>
        <dbReference type="ChEBI" id="CHEBI:58409"/>
    </ligand>
</feature>
<dbReference type="GO" id="GO:0005829">
    <property type="term" value="C:cytosol"/>
    <property type="evidence" value="ECO:0007669"/>
    <property type="project" value="TreeGrafter"/>
</dbReference>
<dbReference type="CDD" id="cd02585">
    <property type="entry name" value="HAD_PMM"/>
    <property type="match status" value="1"/>
</dbReference>
<gene>
    <name evidence="14" type="ORF">cgd4_960</name>
</gene>
<dbReference type="EMBL" id="AAEE01000009">
    <property type="protein sequence ID" value="EAK87737.1"/>
    <property type="molecule type" value="Genomic_DNA"/>
</dbReference>
<protein>
    <recommendedName>
        <fullName evidence="5 13">Phosphomannomutase</fullName>
        <ecNumber evidence="5 13">5.4.2.8</ecNumber>
    </recommendedName>
</protein>
<dbReference type="InterPro" id="IPR036412">
    <property type="entry name" value="HAD-like_sf"/>
</dbReference>
<dbReference type="Pfam" id="PF03332">
    <property type="entry name" value="PMM"/>
    <property type="match status" value="1"/>
</dbReference>
<dbReference type="Gene3D" id="3.30.1240.20">
    <property type="match status" value="1"/>
</dbReference>
<dbReference type="GO" id="GO:0009298">
    <property type="term" value="P:GDP-mannose biosynthetic process"/>
    <property type="evidence" value="ECO:0007669"/>
    <property type="project" value="UniProtKB-UniPathway"/>
</dbReference>
<feature type="binding site" evidence="11">
    <location>
        <position position="189"/>
    </location>
    <ligand>
        <name>alpha-D-mannose 1-phosphate</name>
        <dbReference type="ChEBI" id="CHEBI:58409"/>
    </ligand>
</feature>
<dbReference type="UniPathway" id="UPA00126">
    <property type="reaction ID" value="UER00424"/>
</dbReference>
<feature type="active site" description="Nucleophile" evidence="10">
    <location>
        <position position="20"/>
    </location>
</feature>
<feature type="binding site" evidence="11">
    <location>
        <position position="187"/>
    </location>
    <ligand>
        <name>alpha-D-mannose 1-phosphate</name>
        <dbReference type="ChEBI" id="CHEBI:58409"/>
    </ligand>
</feature>
<comment type="function">
    <text evidence="13">Involved in the synthesis of the GDP-mannose and dolichol-phosphate-mannose required for a number of critical mannosyl transfer reactions.</text>
</comment>
<comment type="pathway">
    <text evidence="2 13">Nucleotide-sugar biosynthesis; GDP-alpha-D-mannose biosynthesis; alpha-D-mannose 1-phosphate from D-fructose 6-phosphate: step 2/2.</text>
</comment>
<feature type="binding site" evidence="12">
    <location>
        <position position="228"/>
    </location>
    <ligand>
        <name>Mg(2+)</name>
        <dbReference type="ChEBI" id="CHEBI:18420"/>
        <label>1</label>
    </ligand>
</feature>
<dbReference type="GO" id="GO:0006013">
    <property type="term" value="P:mannose metabolic process"/>
    <property type="evidence" value="ECO:0007669"/>
    <property type="project" value="TreeGrafter"/>
</dbReference>
<comment type="catalytic activity">
    <reaction evidence="13">
        <text>alpha-D-mannose 1-phosphate = D-mannose 6-phosphate</text>
        <dbReference type="Rhea" id="RHEA:11140"/>
        <dbReference type="ChEBI" id="CHEBI:58409"/>
        <dbReference type="ChEBI" id="CHEBI:58735"/>
        <dbReference type="EC" id="5.4.2.8"/>
    </reaction>
</comment>
<dbReference type="InParanoid" id="Q5CQF1"/>
<dbReference type="STRING" id="353152.Q5CQF1"/>
<keyword evidence="7 12" id="KW-0479">Metal-binding</keyword>
<evidence type="ECO:0000256" key="10">
    <source>
        <dbReference type="PIRSR" id="PIRSR605002-1"/>
    </source>
</evidence>
<accession>Q5CQF1</accession>
<dbReference type="KEGG" id="cpv:cgd4_960"/>
<dbReference type="SFLD" id="SFLDG01140">
    <property type="entry name" value="C2.B:_Phosphomannomutase_and_P"/>
    <property type="match status" value="1"/>
</dbReference>
<evidence type="ECO:0000313" key="15">
    <source>
        <dbReference type="Proteomes" id="UP000006726"/>
    </source>
</evidence>
<dbReference type="AlphaFoldDB" id="Q5CQF1"/>
<comment type="subcellular location">
    <subcellularLocation>
        <location evidence="1 13">Cytoplasm</location>
    </subcellularLocation>
</comment>
<dbReference type="SFLD" id="SFLDS00003">
    <property type="entry name" value="Haloacid_Dehalogenase"/>
    <property type="match status" value="1"/>
</dbReference>
<comment type="subunit">
    <text evidence="4 13">Homodimer.</text>
</comment>
<evidence type="ECO:0000256" key="4">
    <source>
        <dbReference type="ARBA" id="ARBA00011738"/>
    </source>
</evidence>
<comment type="cofactor">
    <cofactor evidence="12">
        <name>Mg(2+)</name>
        <dbReference type="ChEBI" id="CHEBI:18420"/>
    </cofactor>
</comment>
<dbReference type="RefSeq" id="XP_625697.1">
    <property type="nucleotide sequence ID" value="XM_625697.1"/>
</dbReference>
<dbReference type="GO" id="GO:0046872">
    <property type="term" value="F:metal ion binding"/>
    <property type="evidence" value="ECO:0007669"/>
    <property type="project" value="UniProtKB-KW"/>
</dbReference>
<evidence type="ECO:0000256" key="7">
    <source>
        <dbReference type="ARBA" id="ARBA00022723"/>
    </source>
</evidence>
<keyword evidence="8 12" id="KW-0460">Magnesium</keyword>
<dbReference type="SFLD" id="SFLDG01143">
    <property type="entry name" value="C2.B.3:_Phosphomannomutase_Lik"/>
    <property type="match status" value="1"/>
</dbReference>
<dbReference type="GO" id="GO:0004615">
    <property type="term" value="F:phosphomannomutase activity"/>
    <property type="evidence" value="ECO:0007669"/>
    <property type="project" value="UniProtKB-EC"/>
</dbReference>
<feature type="binding site" evidence="12">
    <location>
        <position position="22"/>
    </location>
    <ligand>
        <name>Mg(2+)</name>
        <dbReference type="ChEBI" id="CHEBI:18420"/>
        <label>1</label>
    </ligand>
</feature>
<evidence type="ECO:0000313" key="14">
    <source>
        <dbReference type="EMBL" id="EAK87737.1"/>
    </source>
</evidence>
<dbReference type="OMA" id="ISHRVYT"/>
<feature type="binding site" evidence="12">
    <location>
        <position position="20"/>
    </location>
    <ligand>
        <name>Mg(2+)</name>
        <dbReference type="ChEBI" id="CHEBI:18420"/>
        <label>1</label>
    </ligand>
</feature>
<feature type="binding site" evidence="11">
    <location>
        <position position="131"/>
    </location>
    <ligand>
        <name>alpha-D-mannose 1-phosphate</name>
        <dbReference type="ChEBI" id="CHEBI:58409"/>
    </ligand>
</feature>
<keyword evidence="15" id="KW-1185">Reference proteome</keyword>
<dbReference type="InterPro" id="IPR005002">
    <property type="entry name" value="PMM"/>
</dbReference>
<dbReference type="Proteomes" id="UP000006726">
    <property type="component" value="Chromosome 4"/>
</dbReference>
<dbReference type="PANTHER" id="PTHR10466">
    <property type="entry name" value="PHOSPHOMANNOMUTASE"/>
    <property type="match status" value="1"/>
</dbReference>
<dbReference type="EC" id="5.4.2.8" evidence="5 13"/>
<dbReference type="GO" id="GO:0006487">
    <property type="term" value="P:protein N-linked glycosylation"/>
    <property type="evidence" value="ECO:0007669"/>
    <property type="project" value="TreeGrafter"/>
</dbReference>
<feature type="non-terminal residue" evidence="14">
    <location>
        <position position="1"/>
    </location>
</feature>